<dbReference type="InterPro" id="IPR027417">
    <property type="entry name" value="P-loop_NTPase"/>
</dbReference>
<organism evidence="2 3">
    <name type="scientific">Desmophyllum pertusum</name>
    <dbReference type="NCBI Taxonomy" id="174260"/>
    <lineage>
        <taxon>Eukaryota</taxon>
        <taxon>Metazoa</taxon>
        <taxon>Cnidaria</taxon>
        <taxon>Anthozoa</taxon>
        <taxon>Hexacorallia</taxon>
        <taxon>Scleractinia</taxon>
        <taxon>Caryophylliina</taxon>
        <taxon>Caryophylliidae</taxon>
        <taxon>Desmophyllum</taxon>
    </lineage>
</organism>
<comment type="caution">
    <text evidence="2">The sequence shown here is derived from an EMBL/GenBank/DDBJ whole genome shotgun (WGS) entry which is preliminary data.</text>
</comment>
<dbReference type="AlphaFoldDB" id="A0A9X0CMJ4"/>
<keyword evidence="1" id="KW-0732">Signal</keyword>
<evidence type="ECO:0000313" key="2">
    <source>
        <dbReference type="EMBL" id="KAJ7361988.1"/>
    </source>
</evidence>
<sequence length="194" mass="21907">MQHKILLLVALTVFAIQGIRNQTSFPLEELRGVLKKVADQLRSFPLYILARGDEAIAAYQRALELGKTPDKRVKVLLIGQDRVGKTSLGRSLKGELFRKDESSTEVVQMDMPLKHVGTKPWKNSTEEQEMTAFHHKCALYISDHLLTAFSKGEALGKEEMVEKMAIMSGLSIDDELHEPQERKTATKVFKFLVL</sequence>
<keyword evidence="3" id="KW-1185">Reference proteome</keyword>
<name>A0A9X0CMJ4_9CNID</name>
<evidence type="ECO:0000313" key="3">
    <source>
        <dbReference type="Proteomes" id="UP001163046"/>
    </source>
</evidence>
<feature type="chain" id="PRO_5040786956" evidence="1">
    <location>
        <begin position="19"/>
        <end position="194"/>
    </location>
</feature>
<dbReference type="Gene3D" id="3.40.50.300">
    <property type="entry name" value="P-loop containing nucleotide triphosphate hydrolases"/>
    <property type="match status" value="1"/>
</dbReference>
<dbReference type="SUPFAM" id="SSF52540">
    <property type="entry name" value="P-loop containing nucleoside triphosphate hydrolases"/>
    <property type="match status" value="1"/>
</dbReference>
<reference evidence="2" key="1">
    <citation type="submission" date="2023-01" db="EMBL/GenBank/DDBJ databases">
        <title>Genome assembly of the deep-sea coral Lophelia pertusa.</title>
        <authorList>
            <person name="Herrera S."/>
            <person name="Cordes E."/>
        </authorList>
    </citation>
    <scope>NUCLEOTIDE SEQUENCE</scope>
    <source>
        <strain evidence="2">USNM1676648</strain>
        <tissue evidence="2">Polyp</tissue>
    </source>
</reference>
<dbReference type="EMBL" id="MU827307">
    <property type="protein sequence ID" value="KAJ7361988.1"/>
    <property type="molecule type" value="Genomic_DNA"/>
</dbReference>
<dbReference type="OrthoDB" id="5986286at2759"/>
<feature type="signal peptide" evidence="1">
    <location>
        <begin position="1"/>
        <end position="18"/>
    </location>
</feature>
<gene>
    <name evidence="2" type="ORF">OS493_013074</name>
</gene>
<accession>A0A9X0CMJ4</accession>
<evidence type="ECO:0000256" key="1">
    <source>
        <dbReference type="SAM" id="SignalP"/>
    </source>
</evidence>
<proteinExistence type="predicted"/>
<dbReference type="Proteomes" id="UP001163046">
    <property type="component" value="Unassembled WGS sequence"/>
</dbReference>
<protein>
    <submittedName>
        <fullName evidence="2">Uncharacterized protein</fullName>
    </submittedName>
</protein>